<dbReference type="AlphaFoldDB" id="A0A0W0FTF6"/>
<protein>
    <submittedName>
        <fullName evidence="1">Uncharacterized protein</fullName>
    </submittedName>
</protein>
<proteinExistence type="predicted"/>
<organism evidence="1 2">
    <name type="scientific">Moniliophthora roreri</name>
    <name type="common">Frosty pod rot fungus</name>
    <name type="synonym">Monilia roreri</name>
    <dbReference type="NCBI Taxonomy" id="221103"/>
    <lineage>
        <taxon>Eukaryota</taxon>
        <taxon>Fungi</taxon>
        <taxon>Dikarya</taxon>
        <taxon>Basidiomycota</taxon>
        <taxon>Agaricomycotina</taxon>
        <taxon>Agaricomycetes</taxon>
        <taxon>Agaricomycetidae</taxon>
        <taxon>Agaricales</taxon>
        <taxon>Marasmiineae</taxon>
        <taxon>Marasmiaceae</taxon>
        <taxon>Moniliophthora</taxon>
    </lineage>
</organism>
<dbReference type="Proteomes" id="UP000054988">
    <property type="component" value="Unassembled WGS sequence"/>
</dbReference>
<sequence>MALRSTDLTRQDALDHAVT</sequence>
<dbReference type="EMBL" id="LATX01001647">
    <property type="protein sequence ID" value="KTB39667.1"/>
    <property type="molecule type" value="Genomic_DNA"/>
</dbReference>
<evidence type="ECO:0000313" key="1">
    <source>
        <dbReference type="EMBL" id="KTB39667.1"/>
    </source>
</evidence>
<accession>A0A0W0FTF6</accession>
<comment type="caution">
    <text evidence="1">The sequence shown here is derived from an EMBL/GenBank/DDBJ whole genome shotgun (WGS) entry which is preliminary data.</text>
</comment>
<reference evidence="1 2" key="1">
    <citation type="submission" date="2015-12" db="EMBL/GenBank/DDBJ databases">
        <title>Draft genome sequence of Moniliophthora roreri, the causal agent of frosty pod rot of cacao.</title>
        <authorList>
            <person name="Aime M.C."/>
            <person name="Diaz-Valderrama J.R."/>
            <person name="Kijpornyongpan T."/>
            <person name="Phillips-Mora W."/>
        </authorList>
    </citation>
    <scope>NUCLEOTIDE SEQUENCE [LARGE SCALE GENOMIC DNA]</scope>
    <source>
        <strain evidence="1 2">MCA 2952</strain>
    </source>
</reference>
<evidence type="ECO:0000313" key="2">
    <source>
        <dbReference type="Proteomes" id="UP000054988"/>
    </source>
</evidence>
<name>A0A0W0FTF6_MONRR</name>
<gene>
    <name evidence="1" type="ORF">WG66_7751</name>
</gene>